<reference evidence="1" key="1">
    <citation type="submission" date="2022-01" db="EMBL/GenBank/DDBJ databases">
        <title>Complete genome of Methanomicrobium antiquum DSM 21220.</title>
        <authorList>
            <person name="Chen S.-C."/>
            <person name="You Y.-T."/>
            <person name="Zhou Y.-Z."/>
            <person name="Lai M.-C."/>
        </authorList>
    </citation>
    <scope>NUCLEOTIDE SEQUENCE</scope>
    <source>
        <strain evidence="1">DSM 21220</strain>
    </source>
</reference>
<evidence type="ECO:0000313" key="1">
    <source>
        <dbReference type="EMBL" id="WFN37329.1"/>
    </source>
</evidence>
<keyword evidence="2" id="KW-1185">Reference proteome</keyword>
<gene>
    <name evidence="1" type="ORF">L1994_02780</name>
</gene>
<dbReference type="InterPro" id="IPR036237">
    <property type="entry name" value="Xyl_isomerase-like_sf"/>
</dbReference>
<accession>A0AAF0JM15</accession>
<dbReference type="EMBL" id="CP091092">
    <property type="protein sequence ID" value="WFN37329.1"/>
    <property type="molecule type" value="Genomic_DNA"/>
</dbReference>
<sequence>MNPKELMNFSIYDFDLDKFGGSFENVRSLIKNLGLDGLELLVNFDPVPEKIPNEIVKAVHLPSFMSWMRIWKDEAFKIPKQIEDNSIKYFYGGKSHDEIVSNFCECLSCAKELNPAYGVFHATFTEVESAFSKEQLYSDREILYATAELLNETASSFPGGEPPFDIYIENLWYPGLKFLDSDLTLEFMDNLEFKRWKFLLDTGHLMNATQECNDEEKSIDTIIECLEKLDSEIIKNINGMHLQLSTSGDYQKNTNEPEKYSDISFNEKYCLIIDHLRSVDEHRPFSSEKCREIIDYIRPEFLTHELQTKTGQELENSLRKQIKASRKENQIHL</sequence>
<dbReference type="Gene3D" id="3.20.20.150">
    <property type="entry name" value="Divalent-metal-dependent TIM barrel enzymes"/>
    <property type="match status" value="1"/>
</dbReference>
<dbReference type="Proteomes" id="UP001218895">
    <property type="component" value="Chromosome"/>
</dbReference>
<proteinExistence type="predicted"/>
<dbReference type="KEGG" id="manq:L1994_02780"/>
<protein>
    <recommendedName>
        <fullName evidence="3">Xylose isomerase-like TIM barrel domain-containing protein</fullName>
    </recommendedName>
</protein>
<dbReference type="AlphaFoldDB" id="A0AAF0JM15"/>
<dbReference type="GeneID" id="79949285"/>
<dbReference type="RefSeq" id="WP_278100168.1">
    <property type="nucleotide sequence ID" value="NZ_CP091092.1"/>
</dbReference>
<organism evidence="1 2">
    <name type="scientific">Methanomicrobium antiquum</name>
    <dbReference type="NCBI Taxonomy" id="487686"/>
    <lineage>
        <taxon>Archaea</taxon>
        <taxon>Methanobacteriati</taxon>
        <taxon>Methanobacteriota</taxon>
        <taxon>Stenosarchaea group</taxon>
        <taxon>Methanomicrobia</taxon>
        <taxon>Methanomicrobiales</taxon>
        <taxon>Methanomicrobiaceae</taxon>
        <taxon>Methanomicrobium</taxon>
    </lineage>
</organism>
<dbReference type="SUPFAM" id="SSF51658">
    <property type="entry name" value="Xylose isomerase-like"/>
    <property type="match status" value="1"/>
</dbReference>
<evidence type="ECO:0000313" key="2">
    <source>
        <dbReference type="Proteomes" id="UP001218895"/>
    </source>
</evidence>
<name>A0AAF0JM15_9EURY</name>
<evidence type="ECO:0008006" key="3">
    <source>
        <dbReference type="Google" id="ProtNLM"/>
    </source>
</evidence>